<sequence length="285" mass="31836">MDIGTDPFVGSEALACGALTRYELRRYYRPLMPNVYLDKRAAPTLVRRTKAAWLWSQREGVVAGLAASALHQAKWVDDDVPVELIWANARAPRSVVTRADLLLPGESQLLDGLSITTPERTAFDLGRRGRLGDAVARLDALGNATGLKAVDVSALADCHRHVRGLRQLETALDLYDPGAQSPQETWLRLMIVGAGYPRPQTQIPVPGPPGRPRYYLDMGWEEHMLAVEYDGVQHADALGYDIIRHEYIRRAGWTTIQVAAGHRRPDILRRLRRAWNEVAEPLALR</sequence>
<dbReference type="PATRIC" id="fig|1766.6.peg.4685"/>
<reference evidence="2 3" key="1">
    <citation type="journal article" date="2015" name="MBio">
        <title>Enzymatic Degradation of Phenazines Can Generate Energy and Protect Sensitive Organisms from Toxicity.</title>
        <authorList>
            <person name="Costa K.C."/>
            <person name="Bergkessel M."/>
            <person name="Saunders S."/>
            <person name="Korlach J."/>
            <person name="Newman D.K."/>
        </authorList>
    </citation>
    <scope>NUCLEOTIDE SEQUENCE [LARGE SCALE GENOMIC DNA]</scope>
    <source>
        <strain evidence="2 3">CT6</strain>
    </source>
</reference>
<dbReference type="RefSeq" id="WP_054603112.1">
    <property type="nucleotide sequence ID" value="NZ_CP011269.1"/>
</dbReference>
<dbReference type="STRING" id="1766.XA26_47120"/>
<proteinExistence type="predicted"/>
<accession>A0A0N9XNJ1</accession>
<gene>
    <name evidence="2" type="ORF">XA26_47120</name>
</gene>
<dbReference type="KEGG" id="mft:XA26_47120"/>
<name>A0A0N9XNJ1_MYCFO</name>
<dbReference type="AlphaFoldDB" id="A0A0N9XNJ1"/>
<dbReference type="EMBL" id="CP011269">
    <property type="protein sequence ID" value="ALI28512.1"/>
    <property type="molecule type" value="Genomic_DNA"/>
</dbReference>
<evidence type="ECO:0000259" key="1">
    <source>
        <dbReference type="Pfam" id="PF04480"/>
    </source>
</evidence>
<evidence type="ECO:0000313" key="2">
    <source>
        <dbReference type="EMBL" id="ALI28512.1"/>
    </source>
</evidence>
<evidence type="ECO:0000313" key="3">
    <source>
        <dbReference type="Proteomes" id="UP000057134"/>
    </source>
</evidence>
<dbReference type="Proteomes" id="UP000057134">
    <property type="component" value="Chromosome"/>
</dbReference>
<dbReference type="InterPro" id="IPR007569">
    <property type="entry name" value="DUF559"/>
</dbReference>
<dbReference type="InterPro" id="IPR011335">
    <property type="entry name" value="Restrct_endonuc-II-like"/>
</dbReference>
<protein>
    <recommendedName>
        <fullName evidence="1">DUF559 domain-containing protein</fullName>
    </recommendedName>
</protein>
<dbReference type="Pfam" id="PF04480">
    <property type="entry name" value="DUF559"/>
    <property type="match status" value="1"/>
</dbReference>
<dbReference type="SUPFAM" id="SSF52980">
    <property type="entry name" value="Restriction endonuclease-like"/>
    <property type="match status" value="1"/>
</dbReference>
<keyword evidence="3" id="KW-1185">Reference proteome</keyword>
<feature type="domain" description="DUF559" evidence="1">
    <location>
        <begin position="213"/>
        <end position="257"/>
    </location>
</feature>
<organism evidence="2 3">
    <name type="scientific">Mycolicibacterium fortuitum</name>
    <name type="common">Mycobacterium fortuitum</name>
    <dbReference type="NCBI Taxonomy" id="1766"/>
    <lineage>
        <taxon>Bacteria</taxon>
        <taxon>Bacillati</taxon>
        <taxon>Actinomycetota</taxon>
        <taxon>Actinomycetes</taxon>
        <taxon>Mycobacteriales</taxon>
        <taxon>Mycobacteriaceae</taxon>
        <taxon>Mycolicibacterium</taxon>
    </lineage>
</organism>